<reference evidence="2" key="1">
    <citation type="submission" date="2020-09" db="EMBL/GenBank/DDBJ databases">
        <title>Genome-Enabled Discovery of Anthraquinone Biosynthesis in Senna tora.</title>
        <authorList>
            <person name="Kang S.-H."/>
            <person name="Pandey R.P."/>
            <person name="Lee C.-M."/>
            <person name="Sim J.-S."/>
            <person name="Jeong J.-T."/>
            <person name="Choi B.-S."/>
            <person name="Jung M."/>
            <person name="Ginzburg D."/>
            <person name="Zhao K."/>
            <person name="Won S.Y."/>
            <person name="Oh T.-J."/>
            <person name="Yu Y."/>
            <person name="Kim N.-H."/>
            <person name="Lee O.R."/>
            <person name="Lee T.-H."/>
            <person name="Bashyal P."/>
            <person name="Kim T.-S."/>
            <person name="Lee W.-H."/>
            <person name="Kawkins C."/>
            <person name="Kim C.-K."/>
            <person name="Kim J.S."/>
            <person name="Ahn B.O."/>
            <person name="Rhee S.Y."/>
            <person name="Sohng J.K."/>
        </authorList>
    </citation>
    <scope>NUCLEOTIDE SEQUENCE</scope>
    <source>
        <tissue evidence="2">Leaf</tissue>
    </source>
</reference>
<proteinExistence type="predicted"/>
<feature type="region of interest" description="Disordered" evidence="1">
    <location>
        <begin position="1"/>
        <end position="31"/>
    </location>
</feature>
<comment type="caution">
    <text evidence="2">The sequence shown here is derived from an EMBL/GenBank/DDBJ whole genome shotgun (WGS) entry which is preliminary data.</text>
</comment>
<dbReference type="AlphaFoldDB" id="A0A834T094"/>
<dbReference type="Proteomes" id="UP000634136">
    <property type="component" value="Unassembled WGS sequence"/>
</dbReference>
<protein>
    <submittedName>
        <fullName evidence="2">Uncharacterized protein</fullName>
    </submittedName>
</protein>
<organism evidence="2 3">
    <name type="scientific">Senna tora</name>
    <dbReference type="NCBI Taxonomy" id="362788"/>
    <lineage>
        <taxon>Eukaryota</taxon>
        <taxon>Viridiplantae</taxon>
        <taxon>Streptophyta</taxon>
        <taxon>Embryophyta</taxon>
        <taxon>Tracheophyta</taxon>
        <taxon>Spermatophyta</taxon>
        <taxon>Magnoliopsida</taxon>
        <taxon>eudicotyledons</taxon>
        <taxon>Gunneridae</taxon>
        <taxon>Pentapetalae</taxon>
        <taxon>rosids</taxon>
        <taxon>fabids</taxon>
        <taxon>Fabales</taxon>
        <taxon>Fabaceae</taxon>
        <taxon>Caesalpinioideae</taxon>
        <taxon>Cassia clade</taxon>
        <taxon>Senna</taxon>
    </lineage>
</organism>
<gene>
    <name evidence="2" type="ORF">G2W53_038830</name>
</gene>
<keyword evidence="3" id="KW-1185">Reference proteome</keyword>
<evidence type="ECO:0000313" key="2">
    <source>
        <dbReference type="EMBL" id="KAF7806669.1"/>
    </source>
</evidence>
<name>A0A834T094_9FABA</name>
<sequence>MAISSEKTRPPANRRLFPSPPIHSITLARSD</sequence>
<dbReference type="EMBL" id="JAAIUW010000012">
    <property type="protein sequence ID" value="KAF7806669.1"/>
    <property type="molecule type" value="Genomic_DNA"/>
</dbReference>
<accession>A0A834T094</accession>
<evidence type="ECO:0000256" key="1">
    <source>
        <dbReference type="SAM" id="MobiDB-lite"/>
    </source>
</evidence>
<evidence type="ECO:0000313" key="3">
    <source>
        <dbReference type="Proteomes" id="UP000634136"/>
    </source>
</evidence>